<accession>A0ACD4DII5</accession>
<organism evidence="1 2">
    <name type="scientific">Rhodococcus sacchari</name>
    <dbReference type="NCBI Taxonomy" id="2962047"/>
    <lineage>
        <taxon>Bacteria</taxon>
        <taxon>Bacillati</taxon>
        <taxon>Actinomycetota</taxon>
        <taxon>Actinomycetes</taxon>
        <taxon>Mycobacteriales</taxon>
        <taxon>Nocardiaceae</taxon>
        <taxon>Rhodococcus</taxon>
    </lineage>
</organism>
<dbReference type="EMBL" id="CP107551">
    <property type="protein sequence ID" value="UYP19822.1"/>
    <property type="molecule type" value="Genomic_DNA"/>
</dbReference>
<reference evidence="1" key="1">
    <citation type="submission" date="2022-10" db="EMBL/GenBank/DDBJ databases">
        <title>Rhodococcus ferula Z13 complete genome.</title>
        <authorList>
            <person name="Long X."/>
            <person name="Zang M."/>
        </authorList>
    </citation>
    <scope>NUCLEOTIDE SEQUENCE</scope>
    <source>
        <strain evidence="1">Z13</strain>
    </source>
</reference>
<proteinExistence type="predicted"/>
<evidence type="ECO:0000313" key="2">
    <source>
        <dbReference type="Proteomes" id="UP001156484"/>
    </source>
</evidence>
<name>A0ACD4DII5_9NOCA</name>
<keyword evidence="2" id="KW-1185">Reference proteome</keyword>
<sequence>MTARAPRHWLLYLSVSTALLHAAFQSIRVLVSYRTLALGGDATTIGIITALYALVPLLAAVWLGRTVDRGHATLVLRLGIAVTALGGALIAFSSGLVVLALGNVVLGLGQLLATVSGQAFVSILSRPGELDRGFAGMTLGVSIGQALGVPVAGLIAHTGSDGGPVETTGALLTMTVAAALALPLILGLRQEPGSGRQAGDKAPQSVRSMLGMRGMKPALLSSMVVLASLDLVVAYLPLLGEEFGFSVLLVTVLLTARTVASIVSRALLPWALHRLPRKWVLFAATAGTVVPIALVPLVPNPWFIGAMLAVCGVFWGAGQPLTMTWVVELVAPSDRASALAVRLTGNRLAQVAVPLGAGAVAGTTGVASLFWVTAAMLSSAAWSTWRAFPSVRSA</sequence>
<gene>
    <name evidence="1" type="ORF">OED52_04490</name>
</gene>
<dbReference type="Proteomes" id="UP001156484">
    <property type="component" value="Chromosome"/>
</dbReference>
<evidence type="ECO:0000313" key="1">
    <source>
        <dbReference type="EMBL" id="UYP19822.1"/>
    </source>
</evidence>
<protein>
    <submittedName>
        <fullName evidence="1">MFS transporter</fullName>
    </submittedName>
</protein>